<comment type="caution">
    <text evidence="2">The sequence shown here is derived from an EMBL/GenBank/DDBJ whole genome shotgun (WGS) entry which is preliminary data.</text>
</comment>
<keyword evidence="1" id="KW-0472">Membrane</keyword>
<proteinExistence type="predicted"/>
<sequence>MDNSIIFTSSLQIGEIFRFSPTELSWVASALTNTMHQIGGPLGLAIIVLNASQFKTKMMFIACYTAFAIVIIIFGMIRKKE</sequence>
<feature type="transmembrane region" description="Helical" evidence="1">
    <location>
        <begin position="58"/>
        <end position="77"/>
    </location>
</feature>
<protein>
    <recommendedName>
        <fullName evidence="4">Major facilitator superfamily (MFS) profile domain-containing protein</fullName>
    </recommendedName>
</protein>
<dbReference type="SUPFAM" id="SSF103473">
    <property type="entry name" value="MFS general substrate transporter"/>
    <property type="match status" value="1"/>
</dbReference>
<evidence type="ECO:0000313" key="3">
    <source>
        <dbReference type="Proteomes" id="UP001255696"/>
    </source>
</evidence>
<gene>
    <name evidence="2" type="ORF">P7H47_10460</name>
</gene>
<evidence type="ECO:0000313" key="2">
    <source>
        <dbReference type="EMBL" id="MDT2797659.1"/>
    </source>
</evidence>
<dbReference type="Proteomes" id="UP001255696">
    <property type="component" value="Unassembled WGS sequence"/>
</dbReference>
<accession>A0AAW8TU10</accession>
<evidence type="ECO:0008006" key="4">
    <source>
        <dbReference type="Google" id="ProtNLM"/>
    </source>
</evidence>
<dbReference type="InterPro" id="IPR036259">
    <property type="entry name" value="MFS_trans_sf"/>
</dbReference>
<keyword evidence="1" id="KW-1133">Transmembrane helix</keyword>
<dbReference type="AlphaFoldDB" id="A0AAW8TU10"/>
<keyword evidence="1" id="KW-0812">Transmembrane</keyword>
<name>A0AAW8TU10_9ENTE</name>
<dbReference type="RefSeq" id="WP_311898456.1">
    <property type="nucleotide sequence ID" value="NZ_CP184653.1"/>
</dbReference>
<organism evidence="2 3">
    <name type="scientific">Enterococcus cecorum</name>
    <dbReference type="NCBI Taxonomy" id="44008"/>
    <lineage>
        <taxon>Bacteria</taxon>
        <taxon>Bacillati</taxon>
        <taxon>Bacillota</taxon>
        <taxon>Bacilli</taxon>
        <taxon>Lactobacillales</taxon>
        <taxon>Enterococcaceae</taxon>
        <taxon>Enterococcus</taxon>
    </lineage>
</organism>
<evidence type="ECO:0000256" key="1">
    <source>
        <dbReference type="SAM" id="Phobius"/>
    </source>
</evidence>
<reference evidence="2" key="1">
    <citation type="submission" date="2023-03" db="EMBL/GenBank/DDBJ databases">
        <authorList>
            <person name="Shen W."/>
            <person name="Cai J."/>
        </authorList>
    </citation>
    <scope>NUCLEOTIDE SEQUENCE</scope>
    <source>
        <strain evidence="2">B245-2</strain>
    </source>
</reference>
<dbReference type="EMBL" id="JARQBI010000034">
    <property type="protein sequence ID" value="MDT2797659.1"/>
    <property type="molecule type" value="Genomic_DNA"/>
</dbReference>